<evidence type="ECO:0000256" key="10">
    <source>
        <dbReference type="ARBA" id="ARBA00022898"/>
    </source>
</evidence>
<evidence type="ECO:0000256" key="11">
    <source>
        <dbReference type="ARBA" id="ARBA00023304"/>
    </source>
</evidence>
<dbReference type="InterPro" id="IPR036038">
    <property type="entry name" value="Aminotransferase-like"/>
</dbReference>
<organism evidence="19 20">
    <name type="scientific">Pseudobacter ginsenosidimutans</name>
    <dbReference type="NCBI Taxonomy" id="661488"/>
    <lineage>
        <taxon>Bacteria</taxon>
        <taxon>Pseudomonadati</taxon>
        <taxon>Bacteroidota</taxon>
        <taxon>Chitinophagia</taxon>
        <taxon>Chitinophagales</taxon>
        <taxon>Chitinophagaceae</taxon>
        <taxon>Pseudobacter</taxon>
    </lineage>
</organism>
<evidence type="ECO:0000256" key="3">
    <source>
        <dbReference type="ARBA" id="ARBA00004824"/>
    </source>
</evidence>
<evidence type="ECO:0000256" key="1">
    <source>
        <dbReference type="ARBA" id="ARBA00001933"/>
    </source>
</evidence>
<gene>
    <name evidence="19" type="ORF">EV199_5585</name>
</gene>
<feature type="modified residue" description="N6-(pyridoxal phosphate)lysine" evidence="15">
    <location>
        <position position="195"/>
    </location>
</feature>
<dbReference type="PIRSF" id="PIRSF006468">
    <property type="entry name" value="BCAT1"/>
    <property type="match status" value="1"/>
</dbReference>
<dbReference type="AlphaFoldDB" id="A0A4Q7MKT7"/>
<evidence type="ECO:0000313" key="19">
    <source>
        <dbReference type="EMBL" id="RZS67199.1"/>
    </source>
</evidence>
<evidence type="ECO:0000256" key="16">
    <source>
        <dbReference type="RuleBase" id="RU004106"/>
    </source>
</evidence>
<comment type="similarity">
    <text evidence="6 16">Belongs to the class-IV pyridoxal-phosphate-dependent aminotransferase family.</text>
</comment>
<dbReference type="Proteomes" id="UP000293874">
    <property type="component" value="Unassembled WGS sequence"/>
</dbReference>
<proteinExistence type="inferred from homology"/>
<dbReference type="EMBL" id="SGXA01000004">
    <property type="protein sequence ID" value="RZS67199.1"/>
    <property type="molecule type" value="Genomic_DNA"/>
</dbReference>
<comment type="cofactor">
    <cofactor evidence="1 17">
        <name>pyridoxal 5'-phosphate</name>
        <dbReference type="ChEBI" id="CHEBI:597326"/>
    </cofactor>
</comment>
<evidence type="ECO:0000256" key="4">
    <source>
        <dbReference type="ARBA" id="ARBA00004931"/>
    </source>
</evidence>
<evidence type="ECO:0000256" key="2">
    <source>
        <dbReference type="ARBA" id="ARBA00003109"/>
    </source>
</evidence>
<keyword evidence="10 17" id="KW-0663">Pyridoxal phosphate</keyword>
<keyword evidence="20" id="KW-1185">Reference proteome</keyword>
<keyword evidence="7 18" id="KW-0032">Aminotransferase</keyword>
<dbReference type="NCBIfam" id="NF009897">
    <property type="entry name" value="PRK13357.1"/>
    <property type="match status" value="1"/>
</dbReference>
<evidence type="ECO:0000256" key="14">
    <source>
        <dbReference type="ARBA" id="ARBA00049229"/>
    </source>
</evidence>
<dbReference type="GO" id="GO:0052656">
    <property type="term" value="F:L-isoleucine-2-oxoglutarate transaminase activity"/>
    <property type="evidence" value="ECO:0007669"/>
    <property type="project" value="RHEA"/>
</dbReference>
<dbReference type="InterPro" id="IPR033939">
    <property type="entry name" value="BCAT_family"/>
</dbReference>
<dbReference type="Gene3D" id="3.20.10.10">
    <property type="entry name" value="D-amino Acid Aminotransferase, subunit A, domain 2"/>
    <property type="match status" value="1"/>
</dbReference>
<evidence type="ECO:0000256" key="8">
    <source>
        <dbReference type="ARBA" id="ARBA00022605"/>
    </source>
</evidence>
<dbReference type="UniPathway" id="UPA00048">
    <property type="reaction ID" value="UER00073"/>
</dbReference>
<keyword evidence="9 18" id="KW-0808">Transferase</keyword>
<dbReference type="EC" id="2.6.1.42" evidence="18"/>
<evidence type="ECO:0000256" key="18">
    <source>
        <dbReference type="RuleBase" id="RU004517"/>
    </source>
</evidence>
<dbReference type="InterPro" id="IPR043132">
    <property type="entry name" value="BCAT-like_C"/>
</dbReference>
<name>A0A4Q7MKT7_9BACT</name>
<protein>
    <recommendedName>
        <fullName evidence="18">Branched-chain-amino-acid aminotransferase</fullName>
        <ecNumber evidence="18">2.6.1.42</ecNumber>
    </recommendedName>
</protein>
<evidence type="ECO:0000256" key="9">
    <source>
        <dbReference type="ARBA" id="ARBA00022679"/>
    </source>
</evidence>
<comment type="catalytic activity">
    <reaction evidence="13 18">
        <text>L-isoleucine + 2-oxoglutarate = (S)-3-methyl-2-oxopentanoate + L-glutamate</text>
        <dbReference type="Rhea" id="RHEA:24801"/>
        <dbReference type="ChEBI" id="CHEBI:16810"/>
        <dbReference type="ChEBI" id="CHEBI:29985"/>
        <dbReference type="ChEBI" id="CHEBI:35146"/>
        <dbReference type="ChEBI" id="CHEBI:58045"/>
        <dbReference type="EC" id="2.6.1.42"/>
    </reaction>
</comment>
<dbReference type="Gene3D" id="3.30.470.10">
    <property type="match status" value="1"/>
</dbReference>
<dbReference type="GO" id="GO:0009099">
    <property type="term" value="P:L-valine biosynthetic process"/>
    <property type="evidence" value="ECO:0007669"/>
    <property type="project" value="UniProtKB-UniPathway"/>
</dbReference>
<dbReference type="Pfam" id="PF01063">
    <property type="entry name" value="Aminotran_4"/>
    <property type="match status" value="1"/>
</dbReference>
<dbReference type="PROSITE" id="PS00770">
    <property type="entry name" value="AA_TRANSFER_CLASS_4"/>
    <property type="match status" value="1"/>
</dbReference>
<comment type="catalytic activity">
    <reaction evidence="14 18">
        <text>L-leucine + 2-oxoglutarate = 4-methyl-2-oxopentanoate + L-glutamate</text>
        <dbReference type="Rhea" id="RHEA:18321"/>
        <dbReference type="ChEBI" id="CHEBI:16810"/>
        <dbReference type="ChEBI" id="CHEBI:17865"/>
        <dbReference type="ChEBI" id="CHEBI:29985"/>
        <dbReference type="ChEBI" id="CHEBI:57427"/>
        <dbReference type="EC" id="2.6.1.42"/>
    </reaction>
</comment>
<dbReference type="GO" id="GO:0052654">
    <property type="term" value="F:L-leucine-2-oxoglutarate transaminase activity"/>
    <property type="evidence" value="ECO:0007669"/>
    <property type="project" value="RHEA"/>
</dbReference>
<dbReference type="PANTHER" id="PTHR11825">
    <property type="entry name" value="SUBGROUP IIII AMINOTRANSFERASE"/>
    <property type="match status" value="1"/>
</dbReference>
<evidence type="ECO:0000256" key="5">
    <source>
        <dbReference type="ARBA" id="ARBA00005072"/>
    </source>
</evidence>
<dbReference type="UniPathway" id="UPA00049">
    <property type="reaction ID" value="UER00062"/>
</dbReference>
<evidence type="ECO:0000313" key="20">
    <source>
        <dbReference type="Proteomes" id="UP000293874"/>
    </source>
</evidence>
<dbReference type="RefSeq" id="WP_130544061.1">
    <property type="nucleotide sequence ID" value="NZ_CP042431.1"/>
</dbReference>
<dbReference type="SUPFAM" id="SSF56752">
    <property type="entry name" value="D-aminoacid aminotransferase-like PLP-dependent enzymes"/>
    <property type="match status" value="1"/>
</dbReference>
<evidence type="ECO:0000256" key="17">
    <source>
        <dbReference type="RuleBase" id="RU004516"/>
    </source>
</evidence>
<dbReference type="CDD" id="cd01557">
    <property type="entry name" value="BCAT_beta_family"/>
    <property type="match status" value="1"/>
</dbReference>
<comment type="function">
    <text evidence="2">Acts on leucine, isoleucine and valine.</text>
</comment>
<comment type="pathway">
    <text evidence="5">Amino-acid biosynthesis; L-leucine biosynthesis; L-leucine from 3-methyl-2-oxobutanoate: step 4/4.</text>
</comment>
<dbReference type="OrthoDB" id="9804984at2"/>
<dbReference type="GO" id="GO:0009098">
    <property type="term" value="P:L-leucine biosynthetic process"/>
    <property type="evidence" value="ECO:0007669"/>
    <property type="project" value="UniProtKB-UniPathway"/>
</dbReference>
<comment type="caution">
    <text evidence="19">The sequence shown here is derived from an EMBL/GenBank/DDBJ whole genome shotgun (WGS) entry which is preliminary data.</text>
</comment>
<comment type="pathway">
    <text evidence="4">Amino-acid biosynthesis; L-valine biosynthesis; L-valine from pyruvate: step 4/4.</text>
</comment>
<dbReference type="InterPro" id="IPR001544">
    <property type="entry name" value="Aminotrans_IV"/>
</dbReference>
<reference evidence="19 20" key="1">
    <citation type="submission" date="2019-02" db="EMBL/GenBank/DDBJ databases">
        <title>Genomic Encyclopedia of Type Strains, Phase IV (KMG-IV): sequencing the most valuable type-strain genomes for metagenomic binning, comparative biology and taxonomic classification.</title>
        <authorList>
            <person name="Goeker M."/>
        </authorList>
    </citation>
    <scope>NUCLEOTIDE SEQUENCE [LARGE SCALE GENOMIC DNA]</scope>
    <source>
        <strain evidence="19 20">DSM 18116</strain>
    </source>
</reference>
<dbReference type="PANTHER" id="PTHR11825:SF44">
    <property type="entry name" value="BRANCHED-CHAIN-AMINO-ACID AMINOTRANSFERASE"/>
    <property type="match status" value="1"/>
</dbReference>
<dbReference type="GO" id="GO:0009097">
    <property type="term" value="P:isoleucine biosynthetic process"/>
    <property type="evidence" value="ECO:0007669"/>
    <property type="project" value="UniProtKB-UniPathway"/>
</dbReference>
<evidence type="ECO:0000256" key="6">
    <source>
        <dbReference type="ARBA" id="ARBA00009320"/>
    </source>
</evidence>
<evidence type="ECO:0000256" key="7">
    <source>
        <dbReference type="ARBA" id="ARBA00022576"/>
    </source>
</evidence>
<evidence type="ECO:0000256" key="12">
    <source>
        <dbReference type="ARBA" id="ARBA00048212"/>
    </source>
</evidence>
<dbReference type="InterPro" id="IPR018300">
    <property type="entry name" value="Aminotrans_IV_CS"/>
</dbReference>
<dbReference type="GO" id="GO:0052655">
    <property type="term" value="F:L-valine-2-oxoglutarate transaminase activity"/>
    <property type="evidence" value="ECO:0007669"/>
    <property type="project" value="RHEA"/>
</dbReference>
<sequence length="354" mass="40159">MIDAYSIPVTKTERSKLNDTPLENIPFGKLFTDHMLVADYINGEWTNVEIKPYQNLSVAPSLAAIHYGQAIFEGIKAYRNAAGEAFIFRPYDNWSRFNISAKRMQMPEVPEEIFIEGMRQLISLDKKWIPDYADHSLYIRPFMFSTDEVIGVKASETYKFMIILSPTGPYYSTPARIYVEETYTRAAPGGIGFVKAAGNYGASMLVTAEARKQGYDQVLWTDSAEHKYAQEIGTMNVFFVTGNTVLTPDLEQGTILNGVTRSSAITIMKEMGYKVEEREVSIEEMIGLYKKGQLQEVFGTGTAATITPIRELKYKDFVMTFNVEEWKAAPEMKRRLTDIREGRAADNHGWLFKV</sequence>
<dbReference type="NCBIfam" id="TIGR01123">
    <property type="entry name" value="ilvE_II"/>
    <property type="match status" value="1"/>
</dbReference>
<comment type="pathway">
    <text evidence="3">Amino-acid biosynthesis; L-isoleucine biosynthesis; L-isoleucine from 2-oxobutanoate: step 4/4.</text>
</comment>
<evidence type="ECO:0000256" key="15">
    <source>
        <dbReference type="PIRSR" id="PIRSR006468-1"/>
    </source>
</evidence>
<keyword evidence="11 18" id="KW-0100">Branched-chain amino acid biosynthesis</keyword>
<accession>A0A4Q7MKT7</accession>
<dbReference type="UniPathway" id="UPA00047">
    <property type="reaction ID" value="UER00058"/>
</dbReference>
<comment type="catalytic activity">
    <reaction evidence="12 18">
        <text>L-valine + 2-oxoglutarate = 3-methyl-2-oxobutanoate + L-glutamate</text>
        <dbReference type="Rhea" id="RHEA:24813"/>
        <dbReference type="ChEBI" id="CHEBI:11851"/>
        <dbReference type="ChEBI" id="CHEBI:16810"/>
        <dbReference type="ChEBI" id="CHEBI:29985"/>
        <dbReference type="ChEBI" id="CHEBI:57762"/>
        <dbReference type="EC" id="2.6.1.42"/>
    </reaction>
</comment>
<dbReference type="InterPro" id="IPR005786">
    <property type="entry name" value="B_amino_transII"/>
</dbReference>
<evidence type="ECO:0000256" key="13">
    <source>
        <dbReference type="ARBA" id="ARBA00048798"/>
    </source>
</evidence>
<keyword evidence="8 18" id="KW-0028">Amino-acid biosynthesis</keyword>
<dbReference type="InterPro" id="IPR043131">
    <property type="entry name" value="BCAT-like_N"/>
</dbReference>